<protein>
    <submittedName>
        <fullName evidence="1">Uncharacterized protein</fullName>
    </submittedName>
</protein>
<proteinExistence type="predicted"/>
<dbReference type="AlphaFoldDB" id="A0A0F4QJX4"/>
<dbReference type="OrthoDB" id="6400363at2"/>
<dbReference type="Proteomes" id="UP000033452">
    <property type="component" value="Unassembled WGS sequence"/>
</dbReference>
<dbReference type="PATRIC" id="fig|43658.5.peg.2900"/>
<name>A0A0F4QJX4_9GAMM</name>
<evidence type="ECO:0000313" key="2">
    <source>
        <dbReference type="Proteomes" id="UP000033452"/>
    </source>
</evidence>
<comment type="caution">
    <text evidence="1">The sequence shown here is derived from an EMBL/GenBank/DDBJ whole genome shotgun (WGS) entry which is preliminary data.</text>
</comment>
<accession>A0A0F4QJX4</accession>
<sequence>MISWNIANTKEGQDSWYFPSVEIQEYLLPIINVGGQNFDESGKTKYAIEDCQRLRNTIDFAKETLSLMSKSVVRYETIEEGLASLDKNEIISTLDKLANAAELAIKQETSLLFYGD</sequence>
<evidence type="ECO:0000313" key="1">
    <source>
        <dbReference type="EMBL" id="KJZ07926.1"/>
    </source>
</evidence>
<reference evidence="1 2" key="1">
    <citation type="journal article" date="2015" name="BMC Genomics">
        <title>Genome mining reveals unlocked bioactive potential of marine Gram-negative bacteria.</title>
        <authorList>
            <person name="Machado H."/>
            <person name="Sonnenschein E.C."/>
            <person name="Melchiorsen J."/>
            <person name="Gram L."/>
        </authorList>
    </citation>
    <scope>NUCLEOTIDE SEQUENCE [LARGE SCALE GENOMIC DNA]</scope>
    <source>
        <strain evidence="1 2">S2471</strain>
    </source>
</reference>
<organism evidence="1 2">
    <name type="scientific">Pseudoalteromonas rubra</name>
    <dbReference type="NCBI Taxonomy" id="43658"/>
    <lineage>
        <taxon>Bacteria</taxon>
        <taxon>Pseudomonadati</taxon>
        <taxon>Pseudomonadota</taxon>
        <taxon>Gammaproteobacteria</taxon>
        <taxon>Alteromonadales</taxon>
        <taxon>Pseudoalteromonadaceae</taxon>
        <taxon>Pseudoalteromonas</taxon>
    </lineage>
</organism>
<gene>
    <name evidence="1" type="ORF">TW77_13745</name>
</gene>
<dbReference type="EMBL" id="JXYA01000031">
    <property type="protein sequence ID" value="KJZ07926.1"/>
    <property type="molecule type" value="Genomic_DNA"/>
</dbReference>
<keyword evidence="2" id="KW-1185">Reference proteome</keyword>